<reference evidence="13" key="2">
    <citation type="submission" date="2025-08" db="UniProtKB">
        <authorList>
            <consortium name="Ensembl"/>
        </authorList>
    </citation>
    <scope>IDENTIFICATION</scope>
</reference>
<dbReference type="InterPro" id="IPR013980">
    <property type="entry name" value="MANSC_dom"/>
</dbReference>
<dbReference type="InterPro" id="IPR002172">
    <property type="entry name" value="LDrepeatLR_classA_rpt"/>
</dbReference>
<dbReference type="InterPro" id="IPR036880">
    <property type="entry name" value="Kunitz_BPTI_sf"/>
</dbReference>
<dbReference type="Gene3D" id="2.60.40.10">
    <property type="entry name" value="Immunoglobulins"/>
    <property type="match status" value="1"/>
</dbReference>
<dbReference type="Pfam" id="PF22352">
    <property type="entry name" value="K319L-like_PKD"/>
    <property type="match status" value="1"/>
</dbReference>
<evidence type="ECO:0000256" key="4">
    <source>
        <dbReference type="ARBA" id="ARBA00022989"/>
    </source>
</evidence>
<dbReference type="Pfam" id="PF00057">
    <property type="entry name" value="Ldl_recept_a"/>
    <property type="match status" value="1"/>
</dbReference>
<dbReference type="OrthoDB" id="2019384at2759"/>
<proteinExistence type="predicted"/>
<dbReference type="SMART" id="SM00192">
    <property type="entry name" value="LDLa"/>
    <property type="match status" value="1"/>
</dbReference>
<dbReference type="STRING" id="244447.ENSCSEP00000000246"/>
<dbReference type="InParanoid" id="A0A3P8UHZ8"/>
<dbReference type="PROSITE" id="PS50279">
    <property type="entry name" value="BPTI_KUNITZ_2"/>
    <property type="match status" value="2"/>
</dbReference>
<reference evidence="13" key="3">
    <citation type="submission" date="2025-09" db="UniProtKB">
        <authorList>
            <consortium name="Ensembl"/>
        </authorList>
    </citation>
    <scope>IDENTIFICATION</scope>
</reference>
<name>A0A3P8UHZ8_CYNSE</name>
<dbReference type="SUPFAM" id="SSF57362">
    <property type="entry name" value="BPTI-like"/>
    <property type="match status" value="2"/>
</dbReference>
<feature type="domain" description="BPTI/Kunitz inhibitor" evidence="11">
    <location>
        <begin position="374"/>
        <end position="424"/>
    </location>
</feature>
<evidence type="ECO:0000313" key="14">
    <source>
        <dbReference type="Proteomes" id="UP000265120"/>
    </source>
</evidence>
<dbReference type="PANTHER" id="PTHR46750:SF1">
    <property type="entry name" value="KUNITZ-TYPE PROTEASE INHIBITOR 1"/>
    <property type="match status" value="1"/>
</dbReference>
<evidence type="ECO:0000256" key="6">
    <source>
        <dbReference type="ARBA" id="ARBA00023157"/>
    </source>
</evidence>
<dbReference type="GeneTree" id="ENSGT00940000164935"/>
<keyword evidence="4 9" id="KW-1133">Transmembrane helix</keyword>
<evidence type="ECO:0000256" key="5">
    <source>
        <dbReference type="ARBA" id="ARBA00023136"/>
    </source>
</evidence>
<dbReference type="GO" id="GO:0008283">
    <property type="term" value="P:cell population proliferation"/>
    <property type="evidence" value="ECO:0007669"/>
    <property type="project" value="Ensembl"/>
</dbReference>
<feature type="chain" id="PRO_5018001909" evidence="10">
    <location>
        <begin position="27"/>
        <end position="510"/>
    </location>
</feature>
<accession>A0A3P8UHZ8</accession>
<dbReference type="CDD" id="cd00146">
    <property type="entry name" value="PKD"/>
    <property type="match status" value="1"/>
</dbReference>
<evidence type="ECO:0000313" key="13">
    <source>
        <dbReference type="Ensembl" id="ENSCSEP00000000246.1"/>
    </source>
</evidence>
<evidence type="ECO:0000259" key="12">
    <source>
        <dbReference type="PROSITE" id="PS50986"/>
    </source>
</evidence>
<dbReference type="PROSITE" id="PS50986">
    <property type="entry name" value="MANSC"/>
    <property type="match status" value="1"/>
</dbReference>
<feature type="domain" description="MANSC" evidence="12">
    <location>
        <begin position="40"/>
        <end position="121"/>
    </location>
</feature>
<dbReference type="CDD" id="cd00112">
    <property type="entry name" value="LDLa"/>
    <property type="match status" value="1"/>
</dbReference>
<feature type="disulfide bond" evidence="8">
    <location>
        <begin position="337"/>
        <end position="352"/>
    </location>
</feature>
<dbReference type="InterPro" id="IPR011106">
    <property type="entry name" value="MANSC_N"/>
</dbReference>
<evidence type="ECO:0000256" key="8">
    <source>
        <dbReference type="PROSITE-ProRule" id="PRU00124"/>
    </source>
</evidence>
<dbReference type="GO" id="GO:0004867">
    <property type="term" value="F:serine-type endopeptidase inhibitor activity"/>
    <property type="evidence" value="ECO:0007669"/>
    <property type="project" value="InterPro"/>
</dbReference>
<evidence type="ECO:0000259" key="11">
    <source>
        <dbReference type="PROSITE" id="PS50279"/>
    </source>
</evidence>
<evidence type="ECO:0000256" key="10">
    <source>
        <dbReference type="SAM" id="SignalP"/>
    </source>
</evidence>
<dbReference type="GeneID" id="103389490"/>
<evidence type="ECO:0000256" key="1">
    <source>
        <dbReference type="ARBA" id="ARBA00004370"/>
    </source>
</evidence>
<keyword evidence="5 9" id="KW-0472">Membrane</keyword>
<dbReference type="KEGG" id="csem:103389490"/>
<dbReference type="FunCoup" id="A0A3P8UHZ8">
    <property type="interactions" value="521"/>
</dbReference>
<dbReference type="Pfam" id="PF07502">
    <property type="entry name" value="MANEC"/>
    <property type="match status" value="1"/>
</dbReference>
<dbReference type="OMA" id="SEHHCMV"/>
<evidence type="ECO:0000256" key="2">
    <source>
        <dbReference type="ARBA" id="ARBA00022692"/>
    </source>
</evidence>
<dbReference type="PROSITE" id="PS00280">
    <property type="entry name" value="BPTI_KUNITZ_1"/>
    <property type="match status" value="2"/>
</dbReference>
<dbReference type="AlphaFoldDB" id="A0A3P8UHZ8"/>
<dbReference type="SMART" id="SM00131">
    <property type="entry name" value="KU"/>
    <property type="match status" value="2"/>
</dbReference>
<dbReference type="RefSeq" id="XP_016891069.1">
    <property type="nucleotide sequence ID" value="XM_017035580.2"/>
</dbReference>
<dbReference type="Gene3D" id="4.10.400.10">
    <property type="entry name" value="Low-density Lipoprotein Receptor"/>
    <property type="match status" value="1"/>
</dbReference>
<dbReference type="GO" id="GO:0008544">
    <property type="term" value="P:epidermis development"/>
    <property type="evidence" value="ECO:0007669"/>
    <property type="project" value="Ensembl"/>
</dbReference>
<organism evidence="13 14">
    <name type="scientific">Cynoglossus semilaevis</name>
    <name type="common">Tongue sole</name>
    <dbReference type="NCBI Taxonomy" id="244447"/>
    <lineage>
        <taxon>Eukaryota</taxon>
        <taxon>Metazoa</taxon>
        <taxon>Chordata</taxon>
        <taxon>Craniata</taxon>
        <taxon>Vertebrata</taxon>
        <taxon>Euteleostomi</taxon>
        <taxon>Actinopterygii</taxon>
        <taxon>Neopterygii</taxon>
        <taxon>Teleostei</taxon>
        <taxon>Neoteleostei</taxon>
        <taxon>Acanthomorphata</taxon>
        <taxon>Carangaria</taxon>
        <taxon>Pleuronectiformes</taxon>
        <taxon>Pleuronectoidei</taxon>
        <taxon>Cynoglossidae</taxon>
        <taxon>Cynoglossinae</taxon>
        <taxon>Cynoglossus</taxon>
    </lineage>
</organism>
<dbReference type="InterPro" id="IPR036055">
    <property type="entry name" value="LDL_receptor-like_sf"/>
</dbReference>
<dbReference type="GO" id="GO:0016485">
    <property type="term" value="P:protein processing"/>
    <property type="evidence" value="ECO:0007669"/>
    <property type="project" value="Ensembl"/>
</dbReference>
<dbReference type="FunFam" id="4.10.410.10:FF:000017">
    <property type="entry name" value="papilin isoform X2"/>
    <property type="match status" value="1"/>
</dbReference>
<evidence type="ECO:0000256" key="9">
    <source>
        <dbReference type="SAM" id="Phobius"/>
    </source>
</evidence>
<dbReference type="FunFam" id="4.10.410.10:FF:000006">
    <property type="entry name" value="Serine peptidase inhibitor, Kunitz type 1"/>
    <property type="match status" value="1"/>
</dbReference>
<dbReference type="FunFam" id="2.60.40.10:FF:000061">
    <property type="entry name" value="Dyslexia-associated protein KIAA0319 homolog"/>
    <property type="match status" value="1"/>
</dbReference>
<dbReference type="GO" id="GO:0030199">
    <property type="term" value="P:collagen fibril organization"/>
    <property type="evidence" value="ECO:0007669"/>
    <property type="project" value="Ensembl"/>
</dbReference>
<dbReference type="PROSITE" id="PS01209">
    <property type="entry name" value="LDLRA_1"/>
    <property type="match status" value="1"/>
</dbReference>
<keyword evidence="7" id="KW-0325">Glycoprotein</keyword>
<dbReference type="PRINTS" id="PR00759">
    <property type="entry name" value="BASICPTASE"/>
</dbReference>
<evidence type="ECO:0000256" key="3">
    <source>
        <dbReference type="ARBA" id="ARBA00022729"/>
    </source>
</evidence>
<dbReference type="GO" id="GO:0002009">
    <property type="term" value="P:morphogenesis of an epithelium"/>
    <property type="evidence" value="ECO:0007669"/>
    <property type="project" value="Ensembl"/>
</dbReference>
<keyword evidence="6 8" id="KW-1015">Disulfide bond</keyword>
<protein>
    <submittedName>
        <fullName evidence="13">Serine peptidase inhibitor, Kunitz type 1 a</fullName>
    </submittedName>
</protein>
<dbReference type="GO" id="GO:0050727">
    <property type="term" value="P:regulation of inflammatory response"/>
    <property type="evidence" value="ECO:0007669"/>
    <property type="project" value="Ensembl"/>
</dbReference>
<dbReference type="GO" id="GO:0005886">
    <property type="term" value="C:plasma membrane"/>
    <property type="evidence" value="ECO:0007669"/>
    <property type="project" value="TreeGrafter"/>
</dbReference>
<feature type="transmembrane region" description="Helical" evidence="9">
    <location>
        <begin position="449"/>
        <end position="473"/>
    </location>
</feature>
<dbReference type="SMART" id="SM00765">
    <property type="entry name" value="MANEC"/>
    <property type="match status" value="1"/>
</dbReference>
<feature type="disulfide bond" evidence="8">
    <location>
        <begin position="325"/>
        <end position="343"/>
    </location>
</feature>
<feature type="domain" description="BPTI/Kunitz inhibitor" evidence="11">
    <location>
        <begin position="240"/>
        <end position="290"/>
    </location>
</feature>
<keyword evidence="3 10" id="KW-0732">Signal</keyword>
<feature type="signal peptide" evidence="10">
    <location>
        <begin position="1"/>
        <end position="26"/>
    </location>
</feature>
<dbReference type="SUPFAM" id="SSF49299">
    <property type="entry name" value="PKD domain"/>
    <property type="match status" value="1"/>
</dbReference>
<dbReference type="PROSITE" id="PS50068">
    <property type="entry name" value="LDLRA_2"/>
    <property type="match status" value="1"/>
</dbReference>
<feature type="disulfide bond" evidence="8">
    <location>
        <begin position="318"/>
        <end position="330"/>
    </location>
</feature>
<evidence type="ECO:0000256" key="7">
    <source>
        <dbReference type="ARBA" id="ARBA00023180"/>
    </source>
</evidence>
<reference evidence="13 14" key="1">
    <citation type="journal article" date="2014" name="Nat. Genet.">
        <title>Whole-genome sequence of a flatfish provides insights into ZW sex chromosome evolution and adaptation to a benthic lifestyle.</title>
        <authorList>
            <person name="Chen S."/>
            <person name="Zhang G."/>
            <person name="Shao C."/>
            <person name="Huang Q."/>
            <person name="Liu G."/>
            <person name="Zhang P."/>
            <person name="Song W."/>
            <person name="An N."/>
            <person name="Chalopin D."/>
            <person name="Volff J.N."/>
            <person name="Hong Y."/>
            <person name="Li Q."/>
            <person name="Sha Z."/>
            <person name="Zhou H."/>
            <person name="Xie M."/>
            <person name="Yu Q."/>
            <person name="Liu Y."/>
            <person name="Xiang H."/>
            <person name="Wang N."/>
            <person name="Wu K."/>
            <person name="Yang C."/>
            <person name="Zhou Q."/>
            <person name="Liao X."/>
            <person name="Yang L."/>
            <person name="Hu Q."/>
            <person name="Zhang J."/>
            <person name="Meng L."/>
            <person name="Jin L."/>
            <person name="Tian Y."/>
            <person name="Lian J."/>
            <person name="Yang J."/>
            <person name="Miao G."/>
            <person name="Liu S."/>
            <person name="Liang Z."/>
            <person name="Yan F."/>
            <person name="Li Y."/>
            <person name="Sun B."/>
            <person name="Zhang H."/>
            <person name="Zhang J."/>
            <person name="Zhu Y."/>
            <person name="Du M."/>
            <person name="Zhao Y."/>
            <person name="Schartl M."/>
            <person name="Tang Q."/>
            <person name="Wang J."/>
        </authorList>
    </citation>
    <scope>NUCLEOTIDE SEQUENCE</scope>
</reference>
<dbReference type="Proteomes" id="UP000265120">
    <property type="component" value="Chromosome 1"/>
</dbReference>
<comment type="subcellular location">
    <subcellularLocation>
        <location evidence="1">Membrane</location>
    </subcellularLocation>
</comment>
<dbReference type="Gene3D" id="4.10.410.10">
    <property type="entry name" value="Pancreatic trypsin inhibitor Kunitz domain"/>
    <property type="match status" value="2"/>
</dbReference>
<dbReference type="Pfam" id="PF00014">
    <property type="entry name" value="Kunitz_BPTI"/>
    <property type="match status" value="2"/>
</dbReference>
<dbReference type="PANTHER" id="PTHR46750">
    <property type="entry name" value="KUNITZ-TYPE PROTEASE INHIBITOR 1"/>
    <property type="match status" value="1"/>
</dbReference>
<dbReference type="InterPro" id="IPR013783">
    <property type="entry name" value="Ig-like_fold"/>
</dbReference>
<dbReference type="CDD" id="cd22624">
    <property type="entry name" value="Kunitz_HAI1_2-like"/>
    <property type="match status" value="1"/>
</dbReference>
<dbReference type="InterPro" id="IPR020901">
    <property type="entry name" value="Prtase_inh_Kunz-CS"/>
</dbReference>
<dbReference type="InterPro" id="IPR023415">
    <property type="entry name" value="LDLR_class-A_CS"/>
</dbReference>
<dbReference type="InterPro" id="IPR035986">
    <property type="entry name" value="PKD_dom_sf"/>
</dbReference>
<dbReference type="CTD" id="406426"/>
<keyword evidence="2 9" id="KW-0812">Transmembrane</keyword>
<dbReference type="CDD" id="cd22623">
    <property type="entry name" value="Kunitz_HAI1_1-like"/>
    <property type="match status" value="1"/>
</dbReference>
<dbReference type="InterPro" id="IPR002223">
    <property type="entry name" value="Kunitz_BPTI"/>
</dbReference>
<sequence>MTVSLRGHLGACVLLLLLSLFGFGRAQETGEPCLSQFKSGREDFVLDTDESVKDGATFLSSPKLERYRDCVASCCKEPRCNVAFMERGDLEGTVKACFLFDCLYKKKYACRFVRKKGYINYILESVYDSYLEVDTPPNESDRPPVANGGPDLVVQPQDSVTLNGIRSKDDHSIASYQWQMLTPYPYATIETTNFKDQIIVSNLTSGTYKFQLTVTDNIGQSDSTKLTVLVLTPEQSGHHCMAPKKAGPCRGAFPRWHYNAASEKCEEFSYGGCKGNLNNYLNMDECTRACYGSEKSTGTGRGLPIEPAPAVEKCGAPCTEDQFTCANGCCLDPGLECDQTKQCSDGSDELKCEDLENKFRILLQIPLDEQKVRCTEPPDTGSCRDSITKWYYNPVQKDCFRFNYGGCQGNENKFDQRESCMKVCRGVTEQDVFARKDQFEKQTSDNQTAIIAIAAVLGLAIVILLGVVCYCFVKGKKKSSQHQRVPANTIPVTTMEDRERLVYNSTTKPI</sequence>
<dbReference type="Ensembl" id="ENSCSET00000000270.1">
    <property type="protein sequence ID" value="ENSCSEP00000000246.1"/>
    <property type="gene ID" value="ENSCSEG00000000195.1"/>
</dbReference>
<dbReference type="GO" id="GO:0030593">
    <property type="term" value="P:neutrophil chemotaxis"/>
    <property type="evidence" value="ECO:0007669"/>
    <property type="project" value="Ensembl"/>
</dbReference>
<dbReference type="SUPFAM" id="SSF57424">
    <property type="entry name" value="LDL receptor-like module"/>
    <property type="match status" value="1"/>
</dbReference>
<keyword evidence="14" id="KW-1185">Reference proteome</keyword>